<reference evidence="4 5" key="1">
    <citation type="journal article" date="2020" name="Nat. Food">
        <title>A phased Vanilla planifolia genome enables genetic improvement of flavour and production.</title>
        <authorList>
            <person name="Hasing T."/>
            <person name="Tang H."/>
            <person name="Brym M."/>
            <person name="Khazi F."/>
            <person name="Huang T."/>
            <person name="Chambers A.H."/>
        </authorList>
    </citation>
    <scope>NUCLEOTIDE SEQUENCE [LARGE SCALE GENOMIC DNA]</scope>
    <source>
        <tissue evidence="2">Leaf</tissue>
    </source>
</reference>
<feature type="region of interest" description="Disordered" evidence="1">
    <location>
        <begin position="1"/>
        <end position="27"/>
    </location>
</feature>
<evidence type="ECO:0000313" key="3">
    <source>
        <dbReference type="EMBL" id="KAG0446509.1"/>
    </source>
</evidence>
<keyword evidence="4" id="KW-1185">Reference proteome</keyword>
<dbReference type="EMBL" id="JADCNL010000573">
    <property type="protein sequence ID" value="KAG0446509.1"/>
    <property type="molecule type" value="Genomic_DNA"/>
</dbReference>
<dbReference type="AlphaFoldDB" id="A0A835P9L1"/>
<organism evidence="2 5">
    <name type="scientific">Vanilla planifolia</name>
    <name type="common">Vanilla</name>
    <dbReference type="NCBI Taxonomy" id="51239"/>
    <lineage>
        <taxon>Eukaryota</taxon>
        <taxon>Viridiplantae</taxon>
        <taxon>Streptophyta</taxon>
        <taxon>Embryophyta</taxon>
        <taxon>Tracheophyta</taxon>
        <taxon>Spermatophyta</taxon>
        <taxon>Magnoliopsida</taxon>
        <taxon>Liliopsida</taxon>
        <taxon>Asparagales</taxon>
        <taxon>Orchidaceae</taxon>
        <taxon>Vanilloideae</taxon>
        <taxon>Vanilleae</taxon>
        <taxon>Vanilla</taxon>
    </lineage>
</organism>
<protein>
    <submittedName>
        <fullName evidence="2">Uncharacterized protein</fullName>
    </submittedName>
</protein>
<dbReference type="Proteomes" id="UP000639772">
    <property type="component" value="Unassembled WGS sequence"/>
</dbReference>
<gene>
    <name evidence="3" type="ORF">HPP92_028798</name>
    <name evidence="2" type="ORF">HPP92_028809</name>
</gene>
<evidence type="ECO:0000256" key="1">
    <source>
        <dbReference type="SAM" id="MobiDB-lite"/>
    </source>
</evidence>
<comment type="caution">
    <text evidence="2">The sequence shown here is derived from an EMBL/GenBank/DDBJ whole genome shotgun (WGS) entry which is preliminary data.</text>
</comment>
<evidence type="ECO:0000313" key="2">
    <source>
        <dbReference type="EMBL" id="KAG0446502.1"/>
    </source>
</evidence>
<feature type="region of interest" description="Disordered" evidence="1">
    <location>
        <begin position="311"/>
        <end position="343"/>
    </location>
</feature>
<accession>A0A835P9L1</accession>
<dbReference type="Proteomes" id="UP000636800">
    <property type="component" value="Unassembled WGS sequence"/>
</dbReference>
<sequence length="343" mass="37466">MSKPFSDQPGDAKFPAFQQHGKQGTRKVCQFKPGSGSQIGRELVCLQDNNKLKQRFLIKPSANAGNWHRPEIESCYYGGLPYPPPPLRGTLSTGTYSRVFLLIIYLPGLNGLKPFVGRALTPARTAGIPKSDGGLYQATVVSHFKPGVGVLSLEHMSDDRSWLTGASHGTRDRSASEINLRWAVALNSGNCGHVHGLRPRQGTAVNSTVLTCSCWSGVNASVIDPSVPTGAAARWQPQVIERLISGALDGSGRGQERVPVWLQERFEDRQVWQRQGGVVRGGWEGRGLGRRVRWWEEEAGRWVEMANGNLGPEDAGRWGGGRARRRGQKAGLLGSQGRLRPFS</sequence>
<evidence type="ECO:0000313" key="4">
    <source>
        <dbReference type="Proteomes" id="UP000636800"/>
    </source>
</evidence>
<dbReference type="EMBL" id="JADCNM010000574">
    <property type="protein sequence ID" value="KAG0446502.1"/>
    <property type="molecule type" value="Genomic_DNA"/>
</dbReference>
<evidence type="ECO:0000313" key="5">
    <source>
        <dbReference type="Proteomes" id="UP000639772"/>
    </source>
</evidence>
<name>A0A835P9L1_VANPL</name>
<proteinExistence type="predicted"/>